<dbReference type="EMBL" id="CAXAMN010002803">
    <property type="protein sequence ID" value="CAK9001404.1"/>
    <property type="molecule type" value="Genomic_DNA"/>
</dbReference>
<dbReference type="EMBL" id="CAXAMN010002814">
    <property type="protein sequence ID" value="CAK9001441.1"/>
    <property type="molecule type" value="Genomic_DNA"/>
</dbReference>
<name>A0ABP0IFT0_9DINO</name>
<reference evidence="2 3" key="1">
    <citation type="submission" date="2024-02" db="EMBL/GenBank/DDBJ databases">
        <authorList>
            <person name="Chen Y."/>
            <person name="Shah S."/>
            <person name="Dougan E. K."/>
            <person name="Thang M."/>
            <person name="Chan C."/>
        </authorList>
    </citation>
    <scope>NUCLEOTIDE SEQUENCE [LARGE SCALE GENOMIC DNA]</scope>
</reference>
<keyword evidence="3" id="KW-1185">Reference proteome</keyword>
<protein>
    <submittedName>
        <fullName evidence="2">Uncharacterized protein</fullName>
    </submittedName>
</protein>
<sequence>MALKLLAGFVALTAHASATYSQAALNSSAFLLLHPPRLPTLVKNGVAASSPIKGQIGPGASLADRIASIMNGISNEFVQRVFVIRRALDVCTPGPIPICVPKVAMFAHSALLLSAGPRDRGSVSDYWIVEYMRAGNHEDGEIHWRPVKGNGGTVSLTAVREAGAPARLEWTKQALGAEPDWRNGQCWTVSTVVEEMARVMKILTKDNYDMQEWNCHMAQEQVRRNMGLEVSSPYSPAFGSPKPSGPVEEFIQMVCRGDLDVR</sequence>
<comment type="caution">
    <text evidence="2">The sequence shown here is derived from an EMBL/GenBank/DDBJ whole genome shotgun (WGS) entry which is preliminary data.</text>
</comment>
<gene>
    <name evidence="1" type="ORF">CCMP2556_LOCUS6448</name>
    <name evidence="2" type="ORF">CCMP2556_LOCUS6470</name>
</gene>
<accession>A0ABP0IFT0</accession>
<evidence type="ECO:0000313" key="3">
    <source>
        <dbReference type="Proteomes" id="UP001642484"/>
    </source>
</evidence>
<organism evidence="2 3">
    <name type="scientific">Durusdinium trenchii</name>
    <dbReference type="NCBI Taxonomy" id="1381693"/>
    <lineage>
        <taxon>Eukaryota</taxon>
        <taxon>Sar</taxon>
        <taxon>Alveolata</taxon>
        <taxon>Dinophyceae</taxon>
        <taxon>Suessiales</taxon>
        <taxon>Symbiodiniaceae</taxon>
        <taxon>Durusdinium</taxon>
    </lineage>
</organism>
<proteinExistence type="predicted"/>
<dbReference type="Proteomes" id="UP001642484">
    <property type="component" value="Unassembled WGS sequence"/>
</dbReference>
<evidence type="ECO:0000313" key="1">
    <source>
        <dbReference type="EMBL" id="CAK9001404.1"/>
    </source>
</evidence>
<evidence type="ECO:0000313" key="2">
    <source>
        <dbReference type="EMBL" id="CAK9001441.1"/>
    </source>
</evidence>